<proteinExistence type="predicted"/>
<dbReference type="EMBL" id="JAMZIH010000110">
    <property type="protein sequence ID" value="KAJ1679933.1"/>
    <property type="molecule type" value="Genomic_DNA"/>
</dbReference>
<sequence>MRTTTDACQAGEKRVEPWIAYEETIKTLVKVSAASGRYADTWASSPFTTYNRIGISMTSPQARRDIRHDRSVTLAVFRYTLVAIFIPIMLAHLVAYALVRMCITCYEEMWVWCDAKAQELRDRLHSACSYAEWLHAARDLDEYLGLERRRAQSPTSSYYDAETIARIAKALNQACTRVDDVQGDPQSHPVQLLKSLRDLQREVLHSGAVIANIGGCDDRRLWSQTFSAKAKQPIYDYVDATCRSLGLVAASPFLASEEKRGFFCRAQALYGRAALSLTGAASRAFYHLGVVKALLEHGALPSVITGSSSGSIIAAFVCTHTDDEVEAVLRSDLAPLIWLLDNRYASNTRRLFVHGHFLDPVRFIQALLPYTNGSMTFREAYERTGRILSISVSPFRSPFVKAHALNHLNAPDVVIWSAVLASCSLPGVLPPALLMQKTPAADLEPFIALGKWWVDGSLTSNTHFHTLQTMFNVQYVITSMVSPYVTLFWLDSKGAAGDPVVGRGYSGYRGGLVLGFAEKIIKATMLLLLRRLDDFDLLPMISRSRLALPWRQRLDGTVNIVMKDGFPRDTLPIPLDREAIERYIEKGQRQAWPHINMIKCRMRIENAIRDGLERSAGHAST</sequence>
<organism evidence="1 2">
    <name type="scientific">Spiromyces aspiralis</name>
    <dbReference type="NCBI Taxonomy" id="68401"/>
    <lineage>
        <taxon>Eukaryota</taxon>
        <taxon>Fungi</taxon>
        <taxon>Fungi incertae sedis</taxon>
        <taxon>Zoopagomycota</taxon>
        <taxon>Kickxellomycotina</taxon>
        <taxon>Kickxellomycetes</taxon>
        <taxon>Kickxellales</taxon>
        <taxon>Kickxellaceae</taxon>
        <taxon>Spiromyces</taxon>
    </lineage>
</organism>
<comment type="caution">
    <text evidence="1">The sequence shown here is derived from an EMBL/GenBank/DDBJ whole genome shotgun (WGS) entry which is preliminary data.</text>
</comment>
<keyword evidence="2" id="KW-1185">Reference proteome</keyword>
<reference evidence="1" key="1">
    <citation type="submission" date="2022-06" db="EMBL/GenBank/DDBJ databases">
        <title>Phylogenomic reconstructions and comparative analyses of Kickxellomycotina fungi.</title>
        <authorList>
            <person name="Reynolds N.K."/>
            <person name="Stajich J.E."/>
            <person name="Barry K."/>
            <person name="Grigoriev I.V."/>
            <person name="Crous P."/>
            <person name="Smith M.E."/>
        </authorList>
    </citation>
    <scope>NUCLEOTIDE SEQUENCE</scope>
    <source>
        <strain evidence="1">RSA 2271</strain>
    </source>
</reference>
<protein>
    <submittedName>
        <fullName evidence="1">Uncharacterized protein</fullName>
    </submittedName>
</protein>
<evidence type="ECO:0000313" key="1">
    <source>
        <dbReference type="EMBL" id="KAJ1679933.1"/>
    </source>
</evidence>
<name>A0ACC1HTP9_9FUNG</name>
<dbReference type="Proteomes" id="UP001145114">
    <property type="component" value="Unassembled WGS sequence"/>
</dbReference>
<gene>
    <name evidence="1" type="ORF">EV182_001027</name>
</gene>
<evidence type="ECO:0000313" key="2">
    <source>
        <dbReference type="Proteomes" id="UP001145114"/>
    </source>
</evidence>
<accession>A0ACC1HTP9</accession>